<dbReference type="EMBL" id="RPEM01000007">
    <property type="protein sequence ID" value="TGD42955.1"/>
    <property type="molecule type" value="Genomic_DNA"/>
</dbReference>
<keyword evidence="3" id="KW-1185">Reference proteome</keyword>
<evidence type="ECO:0008006" key="4">
    <source>
        <dbReference type="Google" id="ProtNLM"/>
    </source>
</evidence>
<reference evidence="2 3" key="1">
    <citation type="submission" date="2018-11" db="EMBL/GenBank/DDBJ databases">
        <title>Tabrizicola sp. isolated from sediment of alpine lake.</title>
        <authorList>
            <person name="Liu Z."/>
        </authorList>
    </citation>
    <scope>NUCLEOTIDE SEQUENCE [LARGE SCALE GENOMIC DNA]</scope>
    <source>
        <strain evidence="2 3">DRYC-M-16</strain>
    </source>
</reference>
<proteinExistence type="predicted"/>
<sequence length="361" mass="38209">MARSRKSEALYDEARATEDALRAAIGRLSGRLTGRRDMRDTATDDLIGLATGPLGQTVLAGAAARALRSYPLATVLVGAGLAWLTFGTRRDESLTDRMADTIEDWQARADDAREAARERLTALYEDMSDRGTDAAAFAREKATVTADLAADLASAFGHGLSDMSADAADRIIAARERAYAAFASGAEAIEDQIEDLAEPEDDRNILRRHPVASAAVALALGAALATALQANRREGDSLADSAEALLAKARKTFDTERTAAGRALGEAASAVRARGTEAALAMVSDLTDILEGARDKARDTGRHAAEAVEDVAEDVENSLRKTSRRAASKINGAAKRVSAQTRTRRTATQKLADKLTGSRAD</sequence>
<protein>
    <recommendedName>
        <fullName evidence="4">DUF3618 domain-containing protein</fullName>
    </recommendedName>
</protein>
<evidence type="ECO:0000256" key="1">
    <source>
        <dbReference type="SAM" id="MobiDB-lite"/>
    </source>
</evidence>
<dbReference type="Proteomes" id="UP000297741">
    <property type="component" value="Unassembled WGS sequence"/>
</dbReference>
<name>A0ABY2KNJ6_9RHOB</name>
<dbReference type="RefSeq" id="WP_135431559.1">
    <property type="nucleotide sequence ID" value="NZ_RPEM01000007.1"/>
</dbReference>
<gene>
    <name evidence="2" type="ORF">EEB11_11825</name>
</gene>
<comment type="caution">
    <text evidence="2">The sequence shown here is derived from an EMBL/GenBank/DDBJ whole genome shotgun (WGS) entry which is preliminary data.</text>
</comment>
<evidence type="ECO:0000313" key="3">
    <source>
        <dbReference type="Proteomes" id="UP000297741"/>
    </source>
</evidence>
<evidence type="ECO:0000313" key="2">
    <source>
        <dbReference type="EMBL" id="TGD42955.1"/>
    </source>
</evidence>
<accession>A0ABY2KNJ6</accession>
<organism evidence="2 3">
    <name type="scientific">Pseudotabrizicola sediminis</name>
    <dbReference type="NCBI Taxonomy" id="2486418"/>
    <lineage>
        <taxon>Bacteria</taxon>
        <taxon>Pseudomonadati</taxon>
        <taxon>Pseudomonadota</taxon>
        <taxon>Alphaproteobacteria</taxon>
        <taxon>Rhodobacterales</taxon>
        <taxon>Paracoccaceae</taxon>
        <taxon>Pseudotabrizicola</taxon>
    </lineage>
</organism>
<feature type="region of interest" description="Disordered" evidence="1">
    <location>
        <begin position="319"/>
        <end position="361"/>
    </location>
</feature>